<evidence type="ECO:0000313" key="6">
    <source>
        <dbReference type="Proteomes" id="UP000219068"/>
    </source>
</evidence>
<evidence type="ECO:0000256" key="4">
    <source>
        <dbReference type="SAM" id="SignalP"/>
    </source>
</evidence>
<dbReference type="PIRSF" id="PIRSF002825">
    <property type="entry name" value="CfbpA"/>
    <property type="match status" value="1"/>
</dbReference>
<dbReference type="Proteomes" id="UP000219068">
    <property type="component" value="Unassembled WGS sequence"/>
</dbReference>
<dbReference type="EMBL" id="OBMM01000001">
    <property type="protein sequence ID" value="SOB92143.1"/>
    <property type="molecule type" value="Genomic_DNA"/>
</dbReference>
<feature type="chain" id="PRO_5012493209" evidence="4">
    <location>
        <begin position="25"/>
        <end position="338"/>
    </location>
</feature>
<dbReference type="CDD" id="cd13542">
    <property type="entry name" value="PBP2_FutA1_ilke"/>
    <property type="match status" value="1"/>
</dbReference>
<reference evidence="5 6" key="1">
    <citation type="submission" date="2017-08" db="EMBL/GenBank/DDBJ databases">
        <authorList>
            <person name="de Groot N.N."/>
        </authorList>
    </citation>
    <scope>NUCLEOTIDE SEQUENCE [LARGE SCALE GENOMIC DNA]</scope>
    <source>
        <strain evidence="5 6">USBA 78</strain>
    </source>
</reference>
<evidence type="ECO:0000256" key="1">
    <source>
        <dbReference type="ARBA" id="ARBA00008520"/>
    </source>
</evidence>
<evidence type="ECO:0000256" key="3">
    <source>
        <dbReference type="PIRSR" id="PIRSR002825-1"/>
    </source>
</evidence>
<feature type="binding site" evidence="3">
    <location>
        <position position="221"/>
    </location>
    <ligand>
        <name>Fe cation</name>
        <dbReference type="ChEBI" id="CHEBI:24875"/>
    </ligand>
</feature>
<dbReference type="RefSeq" id="WP_097050391.1">
    <property type="nucleotide sequence ID" value="NZ_OBMM01000001.1"/>
</dbReference>
<gene>
    <name evidence="5" type="ORF">SAMN05428964_101546</name>
</gene>
<proteinExistence type="inferred from homology"/>
<dbReference type="PANTHER" id="PTHR30006:SF15">
    <property type="entry name" value="IRON-UTILIZATION PERIPLASMIC PROTEIN"/>
    <property type="match status" value="1"/>
</dbReference>
<dbReference type="SUPFAM" id="SSF53850">
    <property type="entry name" value="Periplasmic binding protein-like II"/>
    <property type="match status" value="1"/>
</dbReference>
<dbReference type="Pfam" id="PF13343">
    <property type="entry name" value="SBP_bac_6"/>
    <property type="match status" value="1"/>
</dbReference>
<dbReference type="AlphaFoldDB" id="A0A285RDG1"/>
<name>A0A285RDG1_9PROT</name>
<keyword evidence="3" id="KW-0479">Metal-binding</keyword>
<keyword evidence="2 4" id="KW-0732">Signal</keyword>
<dbReference type="GO" id="GO:0046872">
    <property type="term" value="F:metal ion binding"/>
    <property type="evidence" value="ECO:0007669"/>
    <property type="project" value="UniProtKB-KW"/>
</dbReference>
<feature type="signal peptide" evidence="4">
    <location>
        <begin position="1"/>
        <end position="24"/>
    </location>
</feature>
<dbReference type="InterPro" id="IPR026045">
    <property type="entry name" value="Ferric-bd"/>
</dbReference>
<comment type="similarity">
    <text evidence="1">Belongs to the bacterial solute-binding protein 1 family.</text>
</comment>
<organism evidence="5 6">
    <name type="scientific">Thalassospira xiamenensis</name>
    <dbReference type="NCBI Taxonomy" id="220697"/>
    <lineage>
        <taxon>Bacteria</taxon>
        <taxon>Pseudomonadati</taxon>
        <taxon>Pseudomonadota</taxon>
        <taxon>Alphaproteobacteria</taxon>
        <taxon>Rhodospirillales</taxon>
        <taxon>Thalassospiraceae</taxon>
        <taxon>Thalassospira</taxon>
    </lineage>
</organism>
<dbReference type="GO" id="GO:0030288">
    <property type="term" value="C:outer membrane-bounded periplasmic space"/>
    <property type="evidence" value="ECO:0007669"/>
    <property type="project" value="TreeGrafter"/>
</dbReference>
<dbReference type="Gene3D" id="3.40.190.10">
    <property type="entry name" value="Periplasmic binding protein-like II"/>
    <property type="match status" value="2"/>
</dbReference>
<evidence type="ECO:0000256" key="2">
    <source>
        <dbReference type="ARBA" id="ARBA00022729"/>
    </source>
</evidence>
<sequence length="338" mass="37341">MDIRKIICGTVLGAATVAATAASAQEVNVYSLRQPFLVEPLFESFTKETGVKVNVIFAEKGLVERIKQEGANSPADVLMTVDISRIQEAVDAGVTEAVDSDVLETNIPAHLRDENDQWFALTQRGRALYASKDRVAEGEITTYEDLADPKWKGRVCTRPGSHDYNVALISSMIAHHGAEEAKTWLEGLKANLARKPQGNDRGQVKAIKEGECDVAIANTYYYGKMLDDPEQRAWAESVNIVFPNQDGRGMSMNISGMTLIKGAPNKENAVKLMEFLSGDEAQKIYAEVNYEYPVKPGVEWSDYVKSWGTFKADELPLAEIARLRADAVRMVDQVGYDE</sequence>
<protein>
    <submittedName>
        <fullName evidence="5">Iron(III) transport system substrate-binding protein</fullName>
    </submittedName>
</protein>
<accession>A0A285RDG1</accession>
<keyword evidence="3" id="KW-0408">Iron</keyword>
<dbReference type="PANTHER" id="PTHR30006">
    <property type="entry name" value="THIAMINE-BINDING PERIPLASMIC PROTEIN-RELATED"/>
    <property type="match status" value="1"/>
</dbReference>
<feature type="binding site" evidence="3">
    <location>
        <position position="220"/>
    </location>
    <ligand>
        <name>Fe cation</name>
        <dbReference type="ChEBI" id="CHEBI:24875"/>
    </ligand>
</feature>
<evidence type="ECO:0000313" key="5">
    <source>
        <dbReference type="EMBL" id="SOB92143.1"/>
    </source>
</evidence>